<evidence type="ECO:0000313" key="2">
    <source>
        <dbReference type="Proteomes" id="UP000037446"/>
    </source>
</evidence>
<name>A0A0L1KAU3_9SPHN</name>
<dbReference type="PATRIC" id="fig|1306953.7.peg.1632"/>
<dbReference type="AlphaFoldDB" id="A0A0L1KAU3"/>
<comment type="caution">
    <text evidence="1">The sequence shown here is derived from an EMBL/GenBank/DDBJ whole genome shotgun (WGS) entry which is preliminary data.</text>
</comment>
<dbReference type="Proteomes" id="UP000037446">
    <property type="component" value="Unassembled WGS sequence"/>
</dbReference>
<accession>A0A0L1KAU3</accession>
<protein>
    <submittedName>
        <fullName evidence="1">Uncharacterized protein</fullName>
    </submittedName>
</protein>
<evidence type="ECO:0000313" key="1">
    <source>
        <dbReference type="EMBL" id="KNH00962.1"/>
    </source>
</evidence>
<proteinExistence type="predicted"/>
<sequence length="51" mass="6037">MAGKALCRTNRRHSSRLHWVSASFRSPCRRRKTSMRRSAWFRFPGVRTEGT</sequence>
<organism evidence="1 2">
    <name type="scientific">Qipengyuania citrea LAMA 915</name>
    <dbReference type="NCBI Taxonomy" id="1306953"/>
    <lineage>
        <taxon>Bacteria</taxon>
        <taxon>Pseudomonadati</taxon>
        <taxon>Pseudomonadota</taxon>
        <taxon>Alphaproteobacteria</taxon>
        <taxon>Sphingomonadales</taxon>
        <taxon>Erythrobacteraceae</taxon>
        <taxon>Qipengyuania</taxon>
    </lineage>
</organism>
<gene>
    <name evidence="1" type="ORF">J121_1589</name>
</gene>
<dbReference type="EMBL" id="JYNE01000028">
    <property type="protein sequence ID" value="KNH00962.1"/>
    <property type="molecule type" value="Genomic_DNA"/>
</dbReference>
<reference evidence="1" key="1">
    <citation type="submission" date="2015-02" db="EMBL/GenBank/DDBJ databases">
        <authorList>
            <person name="Chooi Y.-H."/>
        </authorList>
    </citation>
    <scope>NUCLEOTIDE SEQUENCE [LARGE SCALE GENOMIC DNA]</scope>
    <source>
        <strain evidence="1">LAMA 915</strain>
    </source>
</reference>